<gene>
    <name evidence="2" type="ORF">ESY86_07835</name>
</gene>
<feature type="transmembrane region" description="Helical" evidence="1">
    <location>
        <begin position="239"/>
        <end position="258"/>
    </location>
</feature>
<evidence type="ECO:0000256" key="1">
    <source>
        <dbReference type="SAM" id="Phobius"/>
    </source>
</evidence>
<feature type="transmembrane region" description="Helical" evidence="1">
    <location>
        <begin position="76"/>
        <end position="106"/>
    </location>
</feature>
<name>A0A5C6ZK27_9FLAO</name>
<dbReference type="Pfam" id="PF19992">
    <property type="entry name" value="DUF6427"/>
    <property type="match status" value="1"/>
</dbReference>
<dbReference type="EMBL" id="VORO01000006">
    <property type="protein sequence ID" value="TXD89681.1"/>
    <property type="molecule type" value="Genomic_DNA"/>
</dbReference>
<evidence type="ECO:0000313" key="3">
    <source>
        <dbReference type="Proteomes" id="UP000321578"/>
    </source>
</evidence>
<dbReference type="AlphaFoldDB" id="A0A5C6ZK27"/>
<evidence type="ECO:0000313" key="2">
    <source>
        <dbReference type="EMBL" id="TXD89681.1"/>
    </source>
</evidence>
<feature type="transmembrane region" description="Helical" evidence="1">
    <location>
        <begin position="264"/>
        <end position="281"/>
    </location>
</feature>
<feature type="transmembrane region" description="Helical" evidence="1">
    <location>
        <begin position="208"/>
        <end position="227"/>
    </location>
</feature>
<feature type="transmembrane region" description="Helical" evidence="1">
    <location>
        <begin position="12"/>
        <end position="33"/>
    </location>
</feature>
<protein>
    <recommendedName>
        <fullName evidence="4">Beta-carotene 15,15'-monooxygenase</fullName>
    </recommendedName>
</protein>
<comment type="caution">
    <text evidence="2">The sequence shown here is derived from an EMBL/GenBank/DDBJ whole genome shotgun (WGS) entry which is preliminary data.</text>
</comment>
<feature type="transmembrane region" description="Helical" evidence="1">
    <location>
        <begin position="161"/>
        <end position="181"/>
    </location>
</feature>
<sequence length="307" mass="35305">MLSNFFSKSKPIHYLILGFSLLFIFAAAKFSVLEPNLSLLMVSKQLGLFLVCLGSVFIFDFFVTKNKLTQKNSFKMLLFVLFIAVLPETILNTRILLANFFLILALRRMLSLRTHKMVKKKLFDAAFWIAVATLFYFWCILFFILLFTALLVYSFTDIKNYIIPLTGIATVAILAVSYQLVLGYDLSAYYESQTDFSFDFTALNSKRLIIGATLLFSFGLWSLFYYLRNIKSKTKSYRPTFKLIVVTALLAVVIIVLAPSKDGSEFIFLFAPLAIIMTNYLELISEKWFKETFLWILVLTPIFISLL</sequence>
<keyword evidence="1" id="KW-0472">Membrane</keyword>
<keyword evidence="1" id="KW-1133">Transmembrane helix</keyword>
<keyword evidence="3" id="KW-1185">Reference proteome</keyword>
<organism evidence="2 3">
    <name type="scientific">Subsaximicrobium wynnwilliamsii</name>
    <dbReference type="NCBI Taxonomy" id="291179"/>
    <lineage>
        <taxon>Bacteria</taxon>
        <taxon>Pseudomonadati</taxon>
        <taxon>Bacteroidota</taxon>
        <taxon>Flavobacteriia</taxon>
        <taxon>Flavobacteriales</taxon>
        <taxon>Flavobacteriaceae</taxon>
        <taxon>Subsaximicrobium</taxon>
    </lineage>
</organism>
<feature type="transmembrane region" description="Helical" evidence="1">
    <location>
        <begin position="126"/>
        <end position="154"/>
    </location>
</feature>
<accession>A0A5C6ZK27</accession>
<dbReference type="OrthoDB" id="1439867at2"/>
<dbReference type="RefSeq" id="WP_147086039.1">
    <property type="nucleotide sequence ID" value="NZ_VORM01000019.1"/>
</dbReference>
<dbReference type="Proteomes" id="UP000321578">
    <property type="component" value="Unassembled WGS sequence"/>
</dbReference>
<proteinExistence type="predicted"/>
<dbReference type="InterPro" id="IPR045625">
    <property type="entry name" value="DUF6427"/>
</dbReference>
<feature type="transmembrane region" description="Helical" evidence="1">
    <location>
        <begin position="45"/>
        <end position="64"/>
    </location>
</feature>
<reference evidence="2 3" key="1">
    <citation type="submission" date="2019-08" db="EMBL/GenBank/DDBJ databases">
        <title>Genomes of Subsaximicrobium wynnwilliamsii strains.</title>
        <authorList>
            <person name="Bowman J.P."/>
        </authorList>
    </citation>
    <scope>NUCLEOTIDE SEQUENCE [LARGE SCALE GENOMIC DNA]</scope>
    <source>
        <strain evidence="2 3">2-80-2</strain>
    </source>
</reference>
<evidence type="ECO:0008006" key="4">
    <source>
        <dbReference type="Google" id="ProtNLM"/>
    </source>
</evidence>
<keyword evidence="1" id="KW-0812">Transmembrane</keyword>